<feature type="transmembrane region" description="Helical" evidence="13">
    <location>
        <begin position="350"/>
        <end position="375"/>
    </location>
</feature>
<dbReference type="PANTHER" id="PTHR23289:SF2">
    <property type="entry name" value="CYTOCHROME C OXIDASE ASSEMBLY PROTEIN COX15 HOMOLOG"/>
    <property type="match status" value="1"/>
</dbReference>
<organism evidence="14 15">
    <name type="scientific">Ruegeria pomeroyi</name>
    <dbReference type="NCBI Taxonomy" id="89184"/>
    <lineage>
        <taxon>Bacteria</taxon>
        <taxon>Pseudomonadati</taxon>
        <taxon>Pseudomonadota</taxon>
        <taxon>Alphaproteobacteria</taxon>
        <taxon>Rhodobacterales</taxon>
        <taxon>Roseobacteraceae</taxon>
        <taxon>Ruegeria</taxon>
    </lineage>
</organism>
<dbReference type="AlphaFoldDB" id="A0A9Q3WI72"/>
<sequence length="380" mass="42007">MSGKRSIFEEVSDGTRAAAAQPGMIDRGRGGARGAIRAWLAVLFALVVTMIVVGGLTRLTDSGLSITEWRPVTGAVPPLSEADWQAEFDKYKQIDQWRLQNQWMELADFKSIYWWEWGHRQLGRVIGLVWALGFFGFLIARKIPSGWTGRLILPGLLGGVQGAVGWWMVASGVTQGEGMTSVASYRLATHLGLAFVILGLLAWYILQLTRSERDLMQARRAKEARLFGLATGWLHLAFLQILIGALVAGLDAGRNFVDWPLMAGQVIPPDPLELSPVWRNFFENPGLVQFIHRIVGYLLLAYGVMAWLRGRRSAHAQTRFAFNAGFAALSLQVVLGIVTVLYAAPWQIAILHQLLAVGVFVLILRARFLCAYPIATSIRG</sequence>
<dbReference type="EC" id="1.17.99.9" evidence="13"/>
<feature type="transmembrane region" description="Helical" evidence="13">
    <location>
        <begin position="226"/>
        <end position="250"/>
    </location>
</feature>
<comment type="function">
    <text evidence="13">Catalyzes the conversion of heme O to heme A by two successive hydroxylations of the methyl group at C8. The first hydroxylation forms heme I, the second hydroxylation results in an unstable dihydroxymethyl group, which spontaneously dehydrates, resulting in the formyl group of heme A.</text>
</comment>
<dbReference type="GO" id="GO:0120547">
    <property type="term" value="F:heme A synthase activity"/>
    <property type="evidence" value="ECO:0007669"/>
    <property type="project" value="UniProtKB-EC"/>
</dbReference>
<dbReference type="InterPro" id="IPR023754">
    <property type="entry name" value="HemeA_Synthase_type2"/>
</dbReference>
<protein>
    <recommendedName>
        <fullName evidence="13">Heme A synthase</fullName>
        <shortName evidence="13">HAS</shortName>
        <ecNumber evidence="13">1.17.99.9</ecNumber>
    </recommendedName>
    <alternativeName>
        <fullName evidence="13">Cytochrome aa3-controlling protein</fullName>
    </alternativeName>
</protein>
<evidence type="ECO:0000256" key="2">
    <source>
        <dbReference type="ARBA" id="ARBA00004141"/>
    </source>
</evidence>
<evidence type="ECO:0000256" key="12">
    <source>
        <dbReference type="ARBA" id="ARBA00048044"/>
    </source>
</evidence>
<keyword evidence="6 13" id="KW-1133">Transmembrane helix</keyword>
<keyword evidence="5 13" id="KW-0479">Metal-binding</keyword>
<evidence type="ECO:0000256" key="4">
    <source>
        <dbReference type="ARBA" id="ARBA00022692"/>
    </source>
</evidence>
<reference evidence="14" key="1">
    <citation type="journal article" date="2021" name="Environ. Microbiol.">
        <title>Cryptic niche differentiation of novel sediment ecotypes of Rugeria pomeroyi correlates with nitrate respiration.</title>
        <authorList>
            <person name="Lin X."/>
            <person name="McNichol J."/>
            <person name="Chu X."/>
            <person name="Qian Y."/>
            <person name="Luo H."/>
        </authorList>
    </citation>
    <scope>NUCLEOTIDE SEQUENCE</scope>
    <source>
        <strain evidence="14">SZCCDBB064</strain>
    </source>
</reference>
<dbReference type="Pfam" id="PF02628">
    <property type="entry name" value="COX15-CtaA"/>
    <property type="match status" value="1"/>
</dbReference>
<feature type="transmembrane region" description="Helical" evidence="13">
    <location>
        <begin position="189"/>
        <end position="206"/>
    </location>
</feature>
<comment type="catalytic activity">
    <reaction evidence="12">
        <text>Fe(II)-heme o + 2 A + H2O = Fe(II)-heme a + 2 AH2</text>
        <dbReference type="Rhea" id="RHEA:63388"/>
        <dbReference type="ChEBI" id="CHEBI:13193"/>
        <dbReference type="ChEBI" id="CHEBI:15377"/>
        <dbReference type="ChEBI" id="CHEBI:17499"/>
        <dbReference type="ChEBI" id="CHEBI:60530"/>
        <dbReference type="ChEBI" id="CHEBI:61715"/>
        <dbReference type="EC" id="1.17.99.9"/>
    </reaction>
    <physiologicalReaction direction="left-to-right" evidence="12">
        <dbReference type="Rhea" id="RHEA:63389"/>
    </physiologicalReaction>
</comment>
<feature type="transmembrane region" description="Helical" evidence="13">
    <location>
        <begin position="320"/>
        <end position="344"/>
    </location>
</feature>
<comment type="cofactor">
    <cofactor evidence="1 13">
        <name>heme b</name>
        <dbReference type="ChEBI" id="CHEBI:60344"/>
    </cofactor>
</comment>
<keyword evidence="10 13" id="KW-0472">Membrane</keyword>
<comment type="similarity">
    <text evidence="13">Belongs to the COX15/CtaA family. Type 2 subfamily.</text>
</comment>
<evidence type="ECO:0000256" key="8">
    <source>
        <dbReference type="ARBA" id="ARBA00023004"/>
    </source>
</evidence>
<feature type="transmembrane region" description="Helical" evidence="13">
    <location>
        <begin position="34"/>
        <end position="56"/>
    </location>
</feature>
<accession>A0A9Q3WI72</accession>
<dbReference type="InterPro" id="IPR003780">
    <property type="entry name" value="COX15/CtaA_fam"/>
</dbReference>
<evidence type="ECO:0000256" key="11">
    <source>
        <dbReference type="ARBA" id="ARBA00044501"/>
    </source>
</evidence>
<dbReference type="EMBL" id="JAGQAF010000001">
    <property type="protein sequence ID" value="MCE8535928.1"/>
    <property type="molecule type" value="Genomic_DNA"/>
</dbReference>
<comment type="caution">
    <text evidence="14">The sequence shown here is derived from an EMBL/GenBank/DDBJ whole genome shotgun (WGS) entry which is preliminary data.</text>
</comment>
<dbReference type="GO" id="GO:0006784">
    <property type="term" value="P:heme A biosynthetic process"/>
    <property type="evidence" value="ECO:0007669"/>
    <property type="project" value="UniProtKB-UniRule"/>
</dbReference>
<keyword evidence="8 13" id="KW-0408">Iron</keyword>
<dbReference type="Proteomes" id="UP000813672">
    <property type="component" value="Unassembled WGS sequence"/>
</dbReference>
<dbReference type="GO" id="GO:0005886">
    <property type="term" value="C:plasma membrane"/>
    <property type="evidence" value="ECO:0007669"/>
    <property type="project" value="UniProtKB-SubCell"/>
</dbReference>
<comment type="subcellular location">
    <subcellularLocation>
        <location evidence="13">Cell membrane</location>
        <topology evidence="13">Multi-pass membrane protein</topology>
    </subcellularLocation>
    <subcellularLocation>
        <location evidence="2">Membrane</location>
        <topology evidence="2">Multi-pass membrane protein</topology>
    </subcellularLocation>
</comment>
<feature type="transmembrane region" description="Helical" evidence="13">
    <location>
        <begin position="151"/>
        <end position="169"/>
    </location>
</feature>
<dbReference type="GO" id="GO:0046872">
    <property type="term" value="F:metal ion binding"/>
    <property type="evidence" value="ECO:0007669"/>
    <property type="project" value="UniProtKB-KW"/>
</dbReference>
<evidence type="ECO:0000256" key="3">
    <source>
        <dbReference type="ARBA" id="ARBA00022475"/>
    </source>
</evidence>
<evidence type="ECO:0000256" key="1">
    <source>
        <dbReference type="ARBA" id="ARBA00001970"/>
    </source>
</evidence>
<evidence type="ECO:0000313" key="14">
    <source>
        <dbReference type="EMBL" id="MCE8535928.1"/>
    </source>
</evidence>
<evidence type="ECO:0000313" key="15">
    <source>
        <dbReference type="Proteomes" id="UP000813672"/>
    </source>
</evidence>
<dbReference type="NCBIfam" id="NF045570">
    <property type="entry name" value="HemSynCtaAAlphapr"/>
    <property type="match status" value="1"/>
</dbReference>
<comment type="subunit">
    <text evidence="13">Interacts with CtaB.</text>
</comment>
<keyword evidence="9 13" id="KW-0350">Heme biosynthesis</keyword>
<proteinExistence type="inferred from homology"/>
<gene>
    <name evidence="13" type="primary">ctaA</name>
    <name evidence="14" type="ORF">KBY27_00490</name>
</gene>
<dbReference type="RefSeq" id="WP_234217996.1">
    <property type="nucleotide sequence ID" value="NZ_JAGQAF010000001.1"/>
</dbReference>
<feature type="binding site" description="axial binding residue" evidence="13">
    <location>
        <position position="352"/>
    </location>
    <ligand>
        <name>heme</name>
        <dbReference type="ChEBI" id="CHEBI:30413"/>
    </ligand>
    <ligandPart>
        <name>Fe</name>
        <dbReference type="ChEBI" id="CHEBI:18248"/>
    </ligandPart>
</feature>
<evidence type="ECO:0000256" key="6">
    <source>
        <dbReference type="ARBA" id="ARBA00022989"/>
    </source>
</evidence>
<evidence type="ECO:0000256" key="10">
    <source>
        <dbReference type="ARBA" id="ARBA00023136"/>
    </source>
</evidence>
<evidence type="ECO:0000256" key="9">
    <source>
        <dbReference type="ARBA" id="ARBA00023133"/>
    </source>
</evidence>
<feature type="transmembrane region" description="Helical" evidence="13">
    <location>
        <begin position="121"/>
        <end position="139"/>
    </location>
</feature>
<keyword evidence="4 13" id="KW-0812">Transmembrane</keyword>
<dbReference type="HAMAP" id="MF_01665">
    <property type="entry name" value="HemeA_synth_type2"/>
    <property type="match status" value="1"/>
</dbReference>
<dbReference type="PANTHER" id="PTHR23289">
    <property type="entry name" value="CYTOCHROME C OXIDASE ASSEMBLY PROTEIN COX15"/>
    <property type="match status" value="1"/>
</dbReference>
<name>A0A9Q3WI72_9RHOB</name>
<evidence type="ECO:0000256" key="5">
    <source>
        <dbReference type="ARBA" id="ARBA00022723"/>
    </source>
</evidence>
<feature type="binding site" description="axial binding residue" evidence="13">
    <location>
        <position position="292"/>
    </location>
    <ligand>
        <name>heme</name>
        <dbReference type="ChEBI" id="CHEBI:30413"/>
    </ligand>
    <ligandPart>
        <name>Fe</name>
        <dbReference type="ChEBI" id="CHEBI:18248"/>
    </ligandPart>
</feature>
<keyword evidence="7 13" id="KW-0560">Oxidoreductase</keyword>
<comment type="pathway">
    <text evidence="11 13">Porphyrin-containing compound metabolism; heme A biosynthesis; heme A from heme O: step 1/1.</text>
</comment>
<evidence type="ECO:0000256" key="13">
    <source>
        <dbReference type="HAMAP-Rule" id="MF_01665"/>
    </source>
</evidence>
<dbReference type="InterPro" id="IPR054616">
    <property type="entry name" value="HemA_synt_rhodobact"/>
</dbReference>
<evidence type="ECO:0000256" key="7">
    <source>
        <dbReference type="ARBA" id="ARBA00023002"/>
    </source>
</evidence>
<feature type="transmembrane region" description="Helical" evidence="13">
    <location>
        <begin position="290"/>
        <end position="308"/>
    </location>
</feature>
<keyword evidence="3 13" id="KW-1003">Cell membrane</keyword>